<feature type="active site" description="Charge relay system" evidence="7">
    <location>
        <position position="178"/>
    </location>
</feature>
<dbReference type="PROSITE" id="PS51130">
    <property type="entry name" value="PDXT_SNO_2"/>
    <property type="match status" value="1"/>
</dbReference>
<dbReference type="AlphaFoldDB" id="A0A2H0DZY2"/>
<dbReference type="InterPro" id="IPR002161">
    <property type="entry name" value="PdxT/SNO"/>
</dbReference>
<evidence type="ECO:0000256" key="8">
    <source>
        <dbReference type="PIRSR" id="PIRSR005639-2"/>
    </source>
</evidence>
<evidence type="ECO:0000256" key="7">
    <source>
        <dbReference type="PIRSR" id="PIRSR005639-1"/>
    </source>
</evidence>
<keyword evidence="3" id="KW-0378">Hydrolase</keyword>
<evidence type="ECO:0000313" key="10">
    <source>
        <dbReference type="Proteomes" id="UP000229981"/>
    </source>
</evidence>
<dbReference type="NCBIfam" id="TIGR03800">
    <property type="entry name" value="PLP_synth_Pdx2"/>
    <property type="match status" value="1"/>
</dbReference>
<dbReference type="PANTHER" id="PTHR31559:SF0">
    <property type="entry name" value="PYRIDOXAL 5'-PHOSPHATE SYNTHASE SUBUNIT SNO1-RELATED"/>
    <property type="match status" value="1"/>
</dbReference>
<keyword evidence="5" id="KW-0456">Lyase</keyword>
<sequence length="195" mass="21928">MKRIGVLAFHGDVIEQVLATREAAKKLKFKIEILEVRTKISLQNLDGLILPGGESTTLFKLCQSEGMWAEMKQVRCIFGTCAGAIMLAKNTLHKETGQETLELMDIKIDRNAYGRQTESFEQKIGTKLGPMEAVFIRAPRIKSVGPGVKVLAKNHGEIIACEQRVGQKFYLAACFHPELTTTKFHEYWLQQIYGN</sequence>
<feature type="active site" description="Nucleophile" evidence="7">
    <location>
        <position position="81"/>
    </location>
</feature>
<dbReference type="PIRSF" id="PIRSF005639">
    <property type="entry name" value="Glut_amidoT_SNO"/>
    <property type="match status" value="1"/>
</dbReference>
<feature type="active site" description="Charge relay system" evidence="7">
    <location>
        <position position="176"/>
    </location>
</feature>
<gene>
    <name evidence="9" type="ORF">COW80_04210</name>
</gene>
<dbReference type="SUPFAM" id="SSF52317">
    <property type="entry name" value="Class I glutamine amidotransferase-like"/>
    <property type="match status" value="1"/>
</dbReference>
<dbReference type="EMBL" id="PCTU01000104">
    <property type="protein sequence ID" value="PIP87736.1"/>
    <property type="molecule type" value="Genomic_DNA"/>
</dbReference>
<feature type="binding site" evidence="8">
    <location>
        <begin position="53"/>
        <end position="55"/>
    </location>
    <ligand>
        <name>L-glutamine</name>
        <dbReference type="ChEBI" id="CHEBI:58359"/>
    </ligand>
</feature>
<proteinExistence type="inferred from homology"/>
<dbReference type="InterPro" id="IPR021196">
    <property type="entry name" value="PdxT/SNO_CS"/>
</dbReference>
<accession>A0A2H0DZY2</accession>
<comment type="catalytic activity">
    <reaction evidence="6">
        <text>L-glutamine + H2O = L-glutamate + NH4(+)</text>
        <dbReference type="Rhea" id="RHEA:15889"/>
        <dbReference type="ChEBI" id="CHEBI:15377"/>
        <dbReference type="ChEBI" id="CHEBI:28938"/>
        <dbReference type="ChEBI" id="CHEBI:29985"/>
        <dbReference type="ChEBI" id="CHEBI:58359"/>
        <dbReference type="EC" id="3.5.1.2"/>
    </reaction>
</comment>
<evidence type="ECO:0000256" key="5">
    <source>
        <dbReference type="ARBA" id="ARBA00023239"/>
    </source>
</evidence>
<evidence type="ECO:0000256" key="2">
    <source>
        <dbReference type="ARBA" id="ARBA00012918"/>
    </source>
</evidence>
<organism evidence="9 10">
    <name type="scientific">Candidatus Beckwithbacteria bacterium CG22_combo_CG10-13_8_21_14_all_01_47_9</name>
    <dbReference type="NCBI Taxonomy" id="1974496"/>
    <lineage>
        <taxon>Bacteria</taxon>
        <taxon>Candidatus Beckwithiibacteriota</taxon>
    </lineage>
</organism>
<dbReference type="GO" id="GO:1903600">
    <property type="term" value="C:glutaminase complex"/>
    <property type="evidence" value="ECO:0007669"/>
    <property type="project" value="TreeGrafter"/>
</dbReference>
<reference evidence="9 10" key="1">
    <citation type="submission" date="2017-09" db="EMBL/GenBank/DDBJ databases">
        <title>Depth-based differentiation of microbial function through sediment-hosted aquifers and enrichment of novel symbionts in the deep terrestrial subsurface.</title>
        <authorList>
            <person name="Probst A.J."/>
            <person name="Ladd B."/>
            <person name="Jarett J.K."/>
            <person name="Geller-Mcgrath D.E."/>
            <person name="Sieber C.M."/>
            <person name="Emerson J.B."/>
            <person name="Anantharaman K."/>
            <person name="Thomas B.C."/>
            <person name="Malmstrom R."/>
            <person name="Stieglmeier M."/>
            <person name="Klingl A."/>
            <person name="Woyke T."/>
            <person name="Ryan C.M."/>
            <person name="Banfield J.F."/>
        </authorList>
    </citation>
    <scope>NUCLEOTIDE SEQUENCE [LARGE SCALE GENOMIC DNA]</scope>
    <source>
        <strain evidence="9">CG22_combo_CG10-13_8_21_14_all_01_47_9</strain>
    </source>
</reference>
<feature type="binding site" evidence="8">
    <location>
        <position position="110"/>
    </location>
    <ligand>
        <name>L-glutamine</name>
        <dbReference type="ChEBI" id="CHEBI:58359"/>
    </ligand>
</feature>
<dbReference type="GO" id="GO:0016829">
    <property type="term" value="F:lyase activity"/>
    <property type="evidence" value="ECO:0007669"/>
    <property type="project" value="UniProtKB-KW"/>
</dbReference>
<dbReference type="GO" id="GO:0004359">
    <property type="term" value="F:glutaminase activity"/>
    <property type="evidence" value="ECO:0007669"/>
    <property type="project" value="UniProtKB-EC"/>
</dbReference>
<evidence type="ECO:0000256" key="3">
    <source>
        <dbReference type="ARBA" id="ARBA00022801"/>
    </source>
</evidence>
<dbReference type="Gene3D" id="3.40.50.880">
    <property type="match status" value="1"/>
</dbReference>
<keyword evidence="4" id="KW-0315">Glutamine amidotransferase</keyword>
<feature type="binding site" evidence="8">
    <location>
        <begin position="136"/>
        <end position="137"/>
    </location>
    <ligand>
        <name>L-glutamine</name>
        <dbReference type="ChEBI" id="CHEBI:58359"/>
    </ligand>
</feature>
<evidence type="ECO:0000313" key="9">
    <source>
        <dbReference type="EMBL" id="PIP87736.1"/>
    </source>
</evidence>
<dbReference type="EC" id="3.5.1.2" evidence="2"/>
<dbReference type="InterPro" id="IPR029062">
    <property type="entry name" value="Class_I_gatase-like"/>
</dbReference>
<dbReference type="GO" id="GO:0008614">
    <property type="term" value="P:pyridoxine metabolic process"/>
    <property type="evidence" value="ECO:0007669"/>
    <property type="project" value="TreeGrafter"/>
</dbReference>
<evidence type="ECO:0000256" key="6">
    <source>
        <dbReference type="ARBA" id="ARBA00049534"/>
    </source>
</evidence>
<dbReference type="PROSITE" id="PS51273">
    <property type="entry name" value="GATASE_TYPE_1"/>
    <property type="match status" value="1"/>
</dbReference>
<dbReference type="PROSITE" id="PS01236">
    <property type="entry name" value="PDXT_SNO_1"/>
    <property type="match status" value="1"/>
</dbReference>
<dbReference type="Pfam" id="PF01174">
    <property type="entry name" value="SNO"/>
    <property type="match status" value="1"/>
</dbReference>
<dbReference type="PANTHER" id="PTHR31559">
    <property type="entry name" value="PYRIDOXAL 5'-PHOSPHATE SYNTHASE SUBUNIT SNO"/>
    <property type="match status" value="1"/>
</dbReference>
<comment type="caution">
    <text evidence="9">The sequence shown here is derived from an EMBL/GenBank/DDBJ whole genome shotgun (WGS) entry which is preliminary data.</text>
</comment>
<evidence type="ECO:0000256" key="4">
    <source>
        <dbReference type="ARBA" id="ARBA00022962"/>
    </source>
</evidence>
<protein>
    <recommendedName>
        <fullName evidence="2">glutaminase</fullName>
        <ecNumber evidence="2">3.5.1.2</ecNumber>
    </recommendedName>
</protein>
<dbReference type="GO" id="GO:0042823">
    <property type="term" value="P:pyridoxal phosphate biosynthetic process"/>
    <property type="evidence" value="ECO:0007669"/>
    <property type="project" value="InterPro"/>
</dbReference>
<evidence type="ECO:0000256" key="1">
    <source>
        <dbReference type="ARBA" id="ARBA00008345"/>
    </source>
</evidence>
<name>A0A2H0DZY2_9BACT</name>
<dbReference type="Proteomes" id="UP000229981">
    <property type="component" value="Unassembled WGS sequence"/>
</dbReference>
<comment type="similarity">
    <text evidence="1">Belongs to the glutaminase PdxT/SNO family.</text>
</comment>
<dbReference type="GO" id="GO:0005829">
    <property type="term" value="C:cytosol"/>
    <property type="evidence" value="ECO:0007669"/>
    <property type="project" value="TreeGrafter"/>
</dbReference>